<gene>
    <name evidence="1" type="ORF">C5167_044340</name>
</gene>
<dbReference type="EMBL" id="CM010724">
    <property type="protein sequence ID" value="RZC81762.1"/>
    <property type="molecule type" value="Genomic_DNA"/>
</dbReference>
<sequence>MMNKLKGLISTPRLPSSAGNFNCGTLLHNGMGRDSPECVFCESTHPGKFQVKDKDLGSEDNMSRLFKVFNEKVKSGRSAIMSSDMTFKEAIRTCTAYEPCSHDFPGKMR</sequence>
<organism evidence="1 2">
    <name type="scientific">Papaver somniferum</name>
    <name type="common">Opium poppy</name>
    <dbReference type="NCBI Taxonomy" id="3469"/>
    <lineage>
        <taxon>Eukaryota</taxon>
        <taxon>Viridiplantae</taxon>
        <taxon>Streptophyta</taxon>
        <taxon>Embryophyta</taxon>
        <taxon>Tracheophyta</taxon>
        <taxon>Spermatophyta</taxon>
        <taxon>Magnoliopsida</taxon>
        <taxon>Ranunculales</taxon>
        <taxon>Papaveraceae</taxon>
        <taxon>Papaveroideae</taxon>
        <taxon>Papaver</taxon>
    </lineage>
</organism>
<proteinExistence type="predicted"/>
<accession>A0A4Y7LAR1</accession>
<dbReference type="Proteomes" id="UP000316621">
    <property type="component" value="Chromosome 10"/>
</dbReference>
<dbReference type="AlphaFoldDB" id="A0A4Y7LAR1"/>
<dbReference type="Gramene" id="RZC81762">
    <property type="protein sequence ID" value="RZC81762"/>
    <property type="gene ID" value="C5167_044340"/>
</dbReference>
<name>A0A4Y7LAR1_PAPSO</name>
<evidence type="ECO:0000313" key="1">
    <source>
        <dbReference type="EMBL" id="RZC81762.1"/>
    </source>
</evidence>
<keyword evidence="2" id="KW-1185">Reference proteome</keyword>
<protein>
    <submittedName>
        <fullName evidence="1">Uncharacterized protein</fullName>
    </submittedName>
</protein>
<reference evidence="1 2" key="1">
    <citation type="journal article" date="2018" name="Science">
        <title>The opium poppy genome and morphinan production.</title>
        <authorList>
            <person name="Guo L."/>
            <person name="Winzer T."/>
            <person name="Yang X."/>
            <person name="Li Y."/>
            <person name="Ning Z."/>
            <person name="He Z."/>
            <person name="Teodor R."/>
            <person name="Lu Y."/>
            <person name="Bowser T.A."/>
            <person name="Graham I.A."/>
            <person name="Ye K."/>
        </authorList>
    </citation>
    <scope>NUCLEOTIDE SEQUENCE [LARGE SCALE GENOMIC DNA]</scope>
    <source>
        <strain evidence="2">cv. HN1</strain>
        <tissue evidence="1">Leaves</tissue>
    </source>
</reference>
<evidence type="ECO:0000313" key="2">
    <source>
        <dbReference type="Proteomes" id="UP000316621"/>
    </source>
</evidence>